<dbReference type="OrthoDB" id="793057at2"/>
<dbReference type="InterPro" id="IPR039422">
    <property type="entry name" value="MarR/SlyA-like"/>
</dbReference>
<evidence type="ECO:0000313" key="2">
    <source>
        <dbReference type="EMBL" id="SEA63242.1"/>
    </source>
</evidence>
<reference evidence="2 3" key="1">
    <citation type="submission" date="2016-10" db="EMBL/GenBank/DDBJ databases">
        <authorList>
            <person name="de Groot N.N."/>
        </authorList>
    </citation>
    <scope>NUCLEOTIDE SEQUENCE [LARGE SCALE GENOMIC DNA]</scope>
    <source>
        <strain evidence="2 3">DSM 19033</strain>
    </source>
</reference>
<gene>
    <name evidence="2" type="ORF">SAMN05443550_104165</name>
</gene>
<dbReference type="Gene3D" id="1.10.10.10">
    <property type="entry name" value="Winged helix-like DNA-binding domain superfamily/Winged helix DNA-binding domain"/>
    <property type="match status" value="1"/>
</dbReference>
<dbReference type="STRING" id="425514.SAMN05443550_104165"/>
<dbReference type="RefSeq" id="WP_090556302.1">
    <property type="nucleotide sequence ID" value="NZ_FNRA01000004.1"/>
</dbReference>
<dbReference type="EMBL" id="FNRA01000004">
    <property type="protein sequence ID" value="SEA63242.1"/>
    <property type="molecule type" value="Genomic_DNA"/>
</dbReference>
<evidence type="ECO:0000313" key="3">
    <source>
        <dbReference type="Proteomes" id="UP000198850"/>
    </source>
</evidence>
<keyword evidence="2" id="KW-0238">DNA-binding</keyword>
<dbReference type="GO" id="GO:0003677">
    <property type="term" value="F:DNA binding"/>
    <property type="evidence" value="ECO:0007669"/>
    <property type="project" value="UniProtKB-KW"/>
</dbReference>
<sequence length="155" mass="18077">MKSTELTNFEDRDRNIYRILYVLDRALEEWFKKNFDFSTYPDFQFTYLSFFMRIGLSGISNSELAALTGVTKQGASRIVKKLVSYDLVKAEKSTSDARLSKLYLTESGKLFYKEMDELTNELLIEHIKVVGAKKYHATIDTLIELTHYYQIKGKK</sequence>
<dbReference type="PANTHER" id="PTHR33164:SF43">
    <property type="entry name" value="HTH-TYPE TRANSCRIPTIONAL REPRESSOR YETL"/>
    <property type="match status" value="1"/>
</dbReference>
<evidence type="ECO:0000259" key="1">
    <source>
        <dbReference type="PROSITE" id="PS50995"/>
    </source>
</evidence>
<dbReference type="PANTHER" id="PTHR33164">
    <property type="entry name" value="TRANSCRIPTIONAL REGULATOR, MARR FAMILY"/>
    <property type="match status" value="1"/>
</dbReference>
<dbReference type="GO" id="GO:0003700">
    <property type="term" value="F:DNA-binding transcription factor activity"/>
    <property type="evidence" value="ECO:0007669"/>
    <property type="project" value="InterPro"/>
</dbReference>
<proteinExistence type="predicted"/>
<dbReference type="GO" id="GO:0006950">
    <property type="term" value="P:response to stress"/>
    <property type="evidence" value="ECO:0007669"/>
    <property type="project" value="TreeGrafter"/>
</dbReference>
<dbReference type="InterPro" id="IPR036388">
    <property type="entry name" value="WH-like_DNA-bd_sf"/>
</dbReference>
<protein>
    <submittedName>
        <fullName evidence="2">DNA-binding transcriptional regulator, MarR family</fullName>
    </submittedName>
</protein>
<dbReference type="InterPro" id="IPR000835">
    <property type="entry name" value="HTH_MarR-typ"/>
</dbReference>
<accession>A0A1H4CSZ8</accession>
<organism evidence="2 3">
    <name type="scientific">Pedobacter hartonius</name>
    <dbReference type="NCBI Taxonomy" id="425514"/>
    <lineage>
        <taxon>Bacteria</taxon>
        <taxon>Pseudomonadati</taxon>
        <taxon>Bacteroidota</taxon>
        <taxon>Sphingobacteriia</taxon>
        <taxon>Sphingobacteriales</taxon>
        <taxon>Sphingobacteriaceae</taxon>
        <taxon>Pedobacter</taxon>
    </lineage>
</organism>
<feature type="domain" description="HTH marR-type" evidence="1">
    <location>
        <begin position="13"/>
        <end position="151"/>
    </location>
</feature>
<dbReference type="PROSITE" id="PS50995">
    <property type="entry name" value="HTH_MARR_2"/>
    <property type="match status" value="1"/>
</dbReference>
<dbReference type="AlphaFoldDB" id="A0A1H4CSZ8"/>
<dbReference type="InterPro" id="IPR036390">
    <property type="entry name" value="WH_DNA-bd_sf"/>
</dbReference>
<name>A0A1H4CSZ8_9SPHI</name>
<keyword evidence="3" id="KW-1185">Reference proteome</keyword>
<dbReference type="Proteomes" id="UP000198850">
    <property type="component" value="Unassembled WGS sequence"/>
</dbReference>
<dbReference type="SUPFAM" id="SSF46785">
    <property type="entry name" value="Winged helix' DNA-binding domain"/>
    <property type="match status" value="1"/>
</dbReference>
<dbReference type="Pfam" id="PF12802">
    <property type="entry name" value="MarR_2"/>
    <property type="match status" value="1"/>
</dbReference>